<dbReference type="PANTHER" id="PTHR32120:SF11">
    <property type="entry name" value="SMALL RIBOSOMAL SUBUNIT BIOGENESIS GTPASE RSGA 1, MITOCHONDRIAL-RELATED"/>
    <property type="match status" value="1"/>
</dbReference>
<evidence type="ECO:0000256" key="9">
    <source>
        <dbReference type="ARBA" id="ARBA00023134"/>
    </source>
</evidence>
<dbReference type="CDD" id="cd04466">
    <property type="entry name" value="S1_YloQ_GTPase"/>
    <property type="match status" value="1"/>
</dbReference>
<feature type="binding site" evidence="10">
    <location>
        <position position="260"/>
    </location>
    <ligand>
        <name>Zn(2+)</name>
        <dbReference type="ChEBI" id="CHEBI:29105"/>
    </ligand>
</feature>
<feature type="binding site" evidence="10">
    <location>
        <begin position="114"/>
        <end position="117"/>
    </location>
    <ligand>
        <name>GTP</name>
        <dbReference type="ChEBI" id="CHEBI:37565"/>
    </ligand>
</feature>
<dbReference type="SUPFAM" id="SSF52540">
    <property type="entry name" value="P-loop containing nucleoside triphosphate hydrolases"/>
    <property type="match status" value="1"/>
</dbReference>
<keyword evidence="9 10" id="KW-0342">GTP-binding</keyword>
<comment type="similarity">
    <text evidence="10">Belongs to the TRAFAC class YlqF/YawG GTPase family. RsgA subfamily.</text>
</comment>
<keyword evidence="14" id="KW-1185">Reference proteome</keyword>
<evidence type="ECO:0000256" key="1">
    <source>
        <dbReference type="ARBA" id="ARBA00022490"/>
    </source>
</evidence>
<evidence type="ECO:0000256" key="5">
    <source>
        <dbReference type="ARBA" id="ARBA00022741"/>
    </source>
</evidence>
<evidence type="ECO:0000256" key="8">
    <source>
        <dbReference type="ARBA" id="ARBA00022884"/>
    </source>
</evidence>
<dbReference type="Gene3D" id="2.40.50.140">
    <property type="entry name" value="Nucleic acid-binding proteins"/>
    <property type="match status" value="1"/>
</dbReference>
<dbReference type="InterPro" id="IPR012340">
    <property type="entry name" value="NA-bd_OB-fold"/>
</dbReference>
<dbReference type="Gene3D" id="3.40.50.300">
    <property type="entry name" value="P-loop containing nucleotide triphosphate hydrolases"/>
    <property type="match status" value="1"/>
</dbReference>
<feature type="binding site" evidence="10">
    <location>
        <position position="247"/>
    </location>
    <ligand>
        <name>Zn(2+)</name>
        <dbReference type="ChEBI" id="CHEBI:29105"/>
    </ligand>
</feature>
<feature type="domain" description="CP-type G" evidence="12">
    <location>
        <begin position="65"/>
        <end position="223"/>
    </location>
</feature>
<organism evidence="13 14">
    <name type="scientific">Lacrimispora algidixylanolytica</name>
    <dbReference type="NCBI Taxonomy" id="94868"/>
    <lineage>
        <taxon>Bacteria</taxon>
        <taxon>Bacillati</taxon>
        <taxon>Bacillota</taxon>
        <taxon>Clostridia</taxon>
        <taxon>Lachnospirales</taxon>
        <taxon>Lachnospiraceae</taxon>
        <taxon>Lacrimispora</taxon>
    </lineage>
</organism>
<dbReference type="InterPro" id="IPR027417">
    <property type="entry name" value="P-loop_NTPase"/>
</dbReference>
<keyword evidence="5 10" id="KW-0547">Nucleotide-binding</keyword>
<comment type="subunit">
    <text evidence="10">Monomer. Associates with 30S ribosomal subunit, binds 16S rRNA.</text>
</comment>
<evidence type="ECO:0000256" key="4">
    <source>
        <dbReference type="ARBA" id="ARBA00022730"/>
    </source>
</evidence>
<dbReference type="InterPro" id="IPR004881">
    <property type="entry name" value="Ribosome_biogen_GTPase_RsgA"/>
</dbReference>
<dbReference type="RefSeq" id="WP_120198841.1">
    <property type="nucleotide sequence ID" value="NZ_MCIA01000035.1"/>
</dbReference>
<evidence type="ECO:0000256" key="3">
    <source>
        <dbReference type="ARBA" id="ARBA00022723"/>
    </source>
</evidence>
<dbReference type="AlphaFoldDB" id="A0A419SSG7"/>
<comment type="caution">
    <text evidence="13">The sequence shown here is derived from an EMBL/GenBank/DDBJ whole genome shotgun (WGS) entry which is preliminary data.</text>
</comment>
<dbReference type="HAMAP" id="MF_01820">
    <property type="entry name" value="GTPase_RsgA"/>
    <property type="match status" value="1"/>
</dbReference>
<evidence type="ECO:0000256" key="10">
    <source>
        <dbReference type="HAMAP-Rule" id="MF_01820"/>
    </source>
</evidence>
<accession>A0A419SSG7</accession>
<keyword evidence="7 10" id="KW-0862">Zinc</keyword>
<dbReference type="InterPro" id="IPR030378">
    <property type="entry name" value="G_CP_dom"/>
</dbReference>
<evidence type="ECO:0000259" key="12">
    <source>
        <dbReference type="PROSITE" id="PS51721"/>
    </source>
</evidence>
<evidence type="ECO:0000256" key="7">
    <source>
        <dbReference type="ARBA" id="ARBA00022833"/>
    </source>
</evidence>
<dbReference type="CDD" id="cd01854">
    <property type="entry name" value="YjeQ_EngC"/>
    <property type="match status" value="1"/>
</dbReference>
<dbReference type="SUPFAM" id="SSF50249">
    <property type="entry name" value="Nucleic acid-binding proteins"/>
    <property type="match status" value="1"/>
</dbReference>
<feature type="binding site" evidence="10">
    <location>
        <begin position="165"/>
        <end position="173"/>
    </location>
    <ligand>
        <name>GTP</name>
        <dbReference type="ChEBI" id="CHEBI:37565"/>
    </ligand>
</feature>
<dbReference type="OrthoDB" id="9809485at2"/>
<keyword evidence="6 10" id="KW-0378">Hydrolase</keyword>
<dbReference type="Gene3D" id="1.10.40.50">
    <property type="entry name" value="Probable gtpase engc, domain 3"/>
    <property type="match status" value="1"/>
</dbReference>
<keyword evidence="4 10" id="KW-0699">rRNA-binding</keyword>
<dbReference type="PROSITE" id="PS50936">
    <property type="entry name" value="ENGC_GTPASE"/>
    <property type="match status" value="1"/>
</dbReference>
<dbReference type="InterPro" id="IPR031944">
    <property type="entry name" value="RsgA_N"/>
</dbReference>
<comment type="subcellular location">
    <subcellularLocation>
        <location evidence="10">Cytoplasm</location>
    </subcellularLocation>
</comment>
<evidence type="ECO:0000259" key="11">
    <source>
        <dbReference type="PROSITE" id="PS50936"/>
    </source>
</evidence>
<dbReference type="Pfam" id="PF03193">
    <property type="entry name" value="RsgA_GTPase"/>
    <property type="match status" value="1"/>
</dbReference>
<gene>
    <name evidence="10" type="primary">rsgA</name>
    <name evidence="13" type="ORF">BET01_11820</name>
</gene>
<dbReference type="Pfam" id="PF16745">
    <property type="entry name" value="RsgA_N"/>
    <property type="match status" value="1"/>
</dbReference>
<evidence type="ECO:0000256" key="2">
    <source>
        <dbReference type="ARBA" id="ARBA00022517"/>
    </source>
</evidence>
<dbReference type="EMBL" id="MCIA01000035">
    <property type="protein sequence ID" value="RKD28213.1"/>
    <property type="molecule type" value="Genomic_DNA"/>
</dbReference>
<dbReference type="InterPro" id="IPR010914">
    <property type="entry name" value="RsgA_GTPase_dom"/>
</dbReference>
<comment type="cofactor">
    <cofactor evidence="10">
        <name>Zn(2+)</name>
        <dbReference type="ChEBI" id="CHEBI:29105"/>
    </cofactor>
    <text evidence="10">Binds 1 zinc ion per subunit.</text>
</comment>
<evidence type="ECO:0000313" key="13">
    <source>
        <dbReference type="EMBL" id="RKD28213.1"/>
    </source>
</evidence>
<dbReference type="Proteomes" id="UP000284277">
    <property type="component" value="Unassembled WGS sequence"/>
</dbReference>
<dbReference type="GO" id="GO:0005737">
    <property type="term" value="C:cytoplasm"/>
    <property type="evidence" value="ECO:0007669"/>
    <property type="project" value="UniProtKB-SubCell"/>
</dbReference>
<feature type="binding site" evidence="10">
    <location>
        <position position="254"/>
    </location>
    <ligand>
        <name>Zn(2+)</name>
        <dbReference type="ChEBI" id="CHEBI:29105"/>
    </ligand>
</feature>
<dbReference type="GO" id="GO:0046872">
    <property type="term" value="F:metal ion binding"/>
    <property type="evidence" value="ECO:0007669"/>
    <property type="project" value="UniProtKB-KW"/>
</dbReference>
<dbReference type="EC" id="3.6.1.-" evidence="10"/>
<dbReference type="GO" id="GO:0003924">
    <property type="term" value="F:GTPase activity"/>
    <property type="evidence" value="ECO:0007669"/>
    <property type="project" value="UniProtKB-UniRule"/>
</dbReference>
<dbReference type="GO" id="GO:0019843">
    <property type="term" value="F:rRNA binding"/>
    <property type="evidence" value="ECO:0007669"/>
    <property type="project" value="UniProtKB-KW"/>
</dbReference>
<comment type="function">
    <text evidence="10">One of several proteins that assist in the late maturation steps of the functional core of the 30S ribosomal subunit. Helps release RbfA from mature subunits. May play a role in the assembly of ribosomal proteins into the subunit. Circularly permuted GTPase that catalyzes slow GTP hydrolysis, GTPase activity is stimulated by the 30S ribosomal subunit.</text>
</comment>
<keyword evidence="8 10" id="KW-0694">RNA-binding</keyword>
<dbReference type="GO" id="GO:0042274">
    <property type="term" value="P:ribosomal small subunit biogenesis"/>
    <property type="evidence" value="ECO:0007669"/>
    <property type="project" value="UniProtKB-UniRule"/>
</dbReference>
<dbReference type="GO" id="GO:0005525">
    <property type="term" value="F:GTP binding"/>
    <property type="evidence" value="ECO:0007669"/>
    <property type="project" value="UniProtKB-UniRule"/>
</dbReference>
<dbReference type="PROSITE" id="PS51721">
    <property type="entry name" value="G_CP"/>
    <property type="match status" value="1"/>
</dbReference>
<name>A0A419SSG7_9FIRM</name>
<feature type="binding site" evidence="10">
    <location>
        <position position="252"/>
    </location>
    <ligand>
        <name>Zn(2+)</name>
        <dbReference type="ChEBI" id="CHEBI:29105"/>
    </ligand>
</feature>
<protein>
    <recommendedName>
        <fullName evidence="10">Small ribosomal subunit biogenesis GTPase RsgA</fullName>
        <ecNumber evidence="10">3.6.1.-</ecNumber>
    </recommendedName>
</protein>
<sequence>MTGKILKGIAGFYYVIAADGKLYECKAKGIFRNRNVKPLVGDNVGISILDETEQKGNIDEILPRKNALVRPSVANVDQALVLFSVTQPDPNLNLLDRFLVMMEVQEVPVNICFNKIDLAGDEKRNELSAIYEKAGYSVFFTSTCEEKGIEEIKDLVRGKTTVLAGPSGVGKSTLTNLIYPKAKMETGTISEKIQRGKHTTRHSELFGIGRDTYMVDTPGFSSMYIEDMECGHLKDYFPEFEACEEDCKFLGCIHIGEKICGVKTAVEEGRISRSRYDNYRLLYQELKDKRRY</sequence>
<proteinExistence type="inferred from homology"/>
<dbReference type="NCBIfam" id="TIGR00157">
    <property type="entry name" value="ribosome small subunit-dependent GTPase A"/>
    <property type="match status" value="1"/>
</dbReference>
<feature type="domain" description="EngC GTPase" evidence="11">
    <location>
        <begin position="74"/>
        <end position="221"/>
    </location>
</feature>
<keyword evidence="2 10" id="KW-0690">Ribosome biogenesis</keyword>
<keyword evidence="1 10" id="KW-0963">Cytoplasm</keyword>
<dbReference type="PANTHER" id="PTHR32120">
    <property type="entry name" value="SMALL RIBOSOMAL SUBUNIT BIOGENESIS GTPASE RSGA"/>
    <property type="match status" value="1"/>
</dbReference>
<evidence type="ECO:0000313" key="14">
    <source>
        <dbReference type="Proteomes" id="UP000284277"/>
    </source>
</evidence>
<keyword evidence="3 10" id="KW-0479">Metal-binding</keyword>
<evidence type="ECO:0000256" key="6">
    <source>
        <dbReference type="ARBA" id="ARBA00022801"/>
    </source>
</evidence>
<reference evidence="13 14" key="1">
    <citation type="submission" date="2016-08" db="EMBL/GenBank/DDBJ databases">
        <title>A new outlook on sporulation: Clostridium algidixylanolyticum.</title>
        <authorList>
            <person name="Poppleton D.I."/>
            <person name="Gribaldo S."/>
        </authorList>
    </citation>
    <scope>NUCLEOTIDE SEQUENCE [LARGE SCALE GENOMIC DNA]</scope>
    <source>
        <strain evidence="13 14">SPL73</strain>
    </source>
</reference>